<dbReference type="STRING" id="1399968.CI15_10175"/>
<organism evidence="2 3">
    <name type="scientific">Paraburkholderia monticola</name>
    <dbReference type="NCBI Taxonomy" id="1399968"/>
    <lineage>
        <taxon>Bacteria</taxon>
        <taxon>Pseudomonadati</taxon>
        <taxon>Pseudomonadota</taxon>
        <taxon>Betaproteobacteria</taxon>
        <taxon>Burkholderiales</taxon>
        <taxon>Burkholderiaceae</taxon>
        <taxon>Paraburkholderia</taxon>
    </lineage>
</organism>
<evidence type="ECO:0000313" key="3">
    <source>
        <dbReference type="Proteomes" id="UP000075613"/>
    </source>
</evidence>
<evidence type="ECO:0000313" key="2">
    <source>
        <dbReference type="EMBL" id="KXU88673.1"/>
    </source>
</evidence>
<name>A0A149PUG0_9BURK</name>
<keyword evidence="3" id="KW-1185">Reference proteome</keyword>
<keyword evidence="1" id="KW-0732">Signal</keyword>
<evidence type="ECO:0000256" key="1">
    <source>
        <dbReference type="SAM" id="SignalP"/>
    </source>
</evidence>
<comment type="caution">
    <text evidence="2">The sequence shown here is derived from an EMBL/GenBank/DDBJ whole genome shotgun (WGS) entry which is preliminary data.</text>
</comment>
<sequence>MTRIAHLCAALAAASLTGCAGLTADVHTVANDGADHTVALQGEQTYTLARTQPQDDSADHPQAEKLLRDELAKHGFVDTAGKPAHYLLSVAYGTRPASIGVGGKDCAPADCGAGGGGLGALLFGREYQHALTLRFFDYASGTERYKVGAVFTDRNADPQEALPLLVKTALAKLPFDAPADWRVKLSIDKASGVPNVESMQPLQR</sequence>
<gene>
    <name evidence="2" type="ORF">CI15_10175</name>
</gene>
<accession>A0A149PUG0</accession>
<dbReference type="AlphaFoldDB" id="A0A149PUG0"/>
<evidence type="ECO:0008006" key="4">
    <source>
        <dbReference type="Google" id="ProtNLM"/>
    </source>
</evidence>
<protein>
    <recommendedName>
        <fullName evidence="4">DUF4136 domain-containing protein</fullName>
    </recommendedName>
</protein>
<feature type="chain" id="PRO_5007551639" description="DUF4136 domain-containing protein" evidence="1">
    <location>
        <begin position="21"/>
        <end position="204"/>
    </location>
</feature>
<dbReference type="OrthoDB" id="9026125at2"/>
<dbReference type="EMBL" id="LRBG01000007">
    <property type="protein sequence ID" value="KXU88673.1"/>
    <property type="molecule type" value="Genomic_DNA"/>
</dbReference>
<dbReference type="Proteomes" id="UP000075613">
    <property type="component" value="Unassembled WGS sequence"/>
</dbReference>
<dbReference type="RefSeq" id="WP_062127251.1">
    <property type="nucleotide sequence ID" value="NZ_LRBG01000007.1"/>
</dbReference>
<reference evidence="2 3" key="1">
    <citation type="journal article" date="2015" name="Int. J. Syst. Evol. Microbiol.">
        <title>Burkholderia monticola sp. nov., isolated from mountain soil.</title>
        <authorList>
            <person name="Baek I."/>
            <person name="Seo B."/>
            <person name="Lee I."/>
            <person name="Yi H."/>
            <person name="Chun J."/>
        </authorList>
    </citation>
    <scope>NUCLEOTIDE SEQUENCE [LARGE SCALE GENOMIC DNA]</scope>
    <source>
        <strain evidence="2 3">JC2948</strain>
    </source>
</reference>
<dbReference type="PROSITE" id="PS51257">
    <property type="entry name" value="PROKAR_LIPOPROTEIN"/>
    <property type="match status" value="1"/>
</dbReference>
<proteinExistence type="predicted"/>
<feature type="signal peptide" evidence="1">
    <location>
        <begin position="1"/>
        <end position="20"/>
    </location>
</feature>